<sequence length="109" mass="11653">MITTQAAAPDTLPGMPPVEDPNSYWTAAATAAIRQLAATGRTFDSTDVRALVPGDPTHPNVPGLVFARLHKSGLIEVAGYAKSGRRERRGGATTLWRGTRRSREAGEVR</sequence>
<comment type="caution">
    <text evidence="2">The sequence shown here is derived from an EMBL/GenBank/DDBJ whole genome shotgun (WGS) entry which is preliminary data.</text>
</comment>
<gene>
    <name evidence="2" type="ORF">SDC9_69669</name>
</gene>
<feature type="region of interest" description="Disordered" evidence="1">
    <location>
        <begin position="1"/>
        <end position="20"/>
    </location>
</feature>
<name>A0A644YAQ0_9ZZZZ</name>
<reference evidence="2" key="1">
    <citation type="submission" date="2019-08" db="EMBL/GenBank/DDBJ databases">
        <authorList>
            <person name="Kucharzyk K."/>
            <person name="Murdoch R.W."/>
            <person name="Higgins S."/>
            <person name="Loffler F."/>
        </authorList>
    </citation>
    <scope>NUCLEOTIDE SEQUENCE</scope>
</reference>
<dbReference type="AlphaFoldDB" id="A0A644YAQ0"/>
<evidence type="ECO:0000256" key="1">
    <source>
        <dbReference type="SAM" id="MobiDB-lite"/>
    </source>
</evidence>
<evidence type="ECO:0000313" key="2">
    <source>
        <dbReference type="EMBL" id="MPM23204.1"/>
    </source>
</evidence>
<dbReference type="EMBL" id="VSSQ01003977">
    <property type="protein sequence ID" value="MPM23204.1"/>
    <property type="molecule type" value="Genomic_DNA"/>
</dbReference>
<feature type="region of interest" description="Disordered" evidence="1">
    <location>
        <begin position="83"/>
        <end position="109"/>
    </location>
</feature>
<proteinExistence type="predicted"/>
<accession>A0A644YAQ0</accession>
<organism evidence="2">
    <name type="scientific">bioreactor metagenome</name>
    <dbReference type="NCBI Taxonomy" id="1076179"/>
    <lineage>
        <taxon>unclassified sequences</taxon>
        <taxon>metagenomes</taxon>
        <taxon>ecological metagenomes</taxon>
    </lineage>
</organism>
<protein>
    <submittedName>
        <fullName evidence="2">Uncharacterized protein</fullName>
    </submittedName>
</protein>